<dbReference type="Pfam" id="PF01753">
    <property type="entry name" value="zf-MYND"/>
    <property type="match status" value="1"/>
</dbReference>
<accession>A0AAW1Q4U4</accession>
<keyword evidence="7" id="KW-1185">Reference proteome</keyword>
<dbReference type="EMBL" id="JALJOR010000006">
    <property type="protein sequence ID" value="KAK9815344.1"/>
    <property type="molecule type" value="Genomic_DNA"/>
</dbReference>
<protein>
    <recommendedName>
        <fullName evidence="5">MYND-type domain-containing protein</fullName>
    </recommendedName>
</protein>
<dbReference type="InterPro" id="IPR002893">
    <property type="entry name" value="Znf_MYND"/>
</dbReference>
<keyword evidence="3" id="KW-0862">Zinc</keyword>
<dbReference type="Proteomes" id="UP001489004">
    <property type="component" value="Unassembled WGS sequence"/>
</dbReference>
<keyword evidence="2 4" id="KW-0863">Zinc-finger</keyword>
<name>A0AAW1Q4U4_9CHLO</name>
<keyword evidence="1" id="KW-0479">Metal-binding</keyword>
<evidence type="ECO:0000256" key="1">
    <source>
        <dbReference type="ARBA" id="ARBA00022723"/>
    </source>
</evidence>
<dbReference type="GO" id="GO:0008270">
    <property type="term" value="F:zinc ion binding"/>
    <property type="evidence" value="ECO:0007669"/>
    <property type="project" value="UniProtKB-KW"/>
</dbReference>
<evidence type="ECO:0000256" key="2">
    <source>
        <dbReference type="ARBA" id="ARBA00022771"/>
    </source>
</evidence>
<comment type="caution">
    <text evidence="6">The sequence shown here is derived from an EMBL/GenBank/DDBJ whole genome shotgun (WGS) entry which is preliminary data.</text>
</comment>
<sequence length="714" mass="77886">MCQILFAEAAFLDLECASSLAPQLAGELKELWLKSGAFKVMVFQLEYVTAYCMLATVDVAWLVTIVCQAEQTDALQTRCPGVALLAGLPYQPFVVRAIAAQHPRLREQASQVWRQATSADRLLPTLRKYWLALPNLGRHPAAVDEGFRQGHCIWVSSLMMTGFREALAAGEALVEAWSTLIADKLDSYAPIMRICLPDNRPQGAECLAGLFQMVAEPCSPSILDALDRCYGPDQPRCPELLTAFWEVVMHTASWLPDPQEPPPNVVSLSGKQVESASGMQPILLYYAVSSLYGLMHKASITMPKPGANAFGKLMRNMFYAPTLKFLMHQQAPSRFMEALARSTARWDGIFAKYEIDKDAISPLAGKLFACMAGQLDSTTSPAAILSLLATLRKVVLVSGDSGFGGLFIAPLARFSILALCPLLPWFSSAPKTQLDRSSDARRQSQPGWYDVNHYTSTWLLPMVLDKLSKARGTELILPCIGEALRVVHRLAATAQLTDAVAPPIVTACAGLLDNMTSQAALDTGEVQRYVASMPEIINAVVGVQPSRARLCAVVQSGLLARLCQLACSWWADEGRRQLFEELSKALLPTVATLLPHGTTGHHLRAVAQPFQAARTNNRNELHDQACKSMVALHLAIFAFNCGPLPYVERARMAALGPGCHNPACQNLQGVCEAELRTKKCSGCNKARYCSAACQKTAWKLHKHVCKTLAKHSGA</sequence>
<dbReference type="PROSITE" id="PS50865">
    <property type="entry name" value="ZF_MYND_2"/>
    <property type="match status" value="1"/>
</dbReference>
<evidence type="ECO:0000256" key="3">
    <source>
        <dbReference type="ARBA" id="ARBA00022833"/>
    </source>
</evidence>
<evidence type="ECO:0000313" key="6">
    <source>
        <dbReference type="EMBL" id="KAK9815344.1"/>
    </source>
</evidence>
<reference evidence="6 7" key="1">
    <citation type="journal article" date="2024" name="Nat. Commun.">
        <title>Phylogenomics reveals the evolutionary origins of lichenization in chlorophyte algae.</title>
        <authorList>
            <person name="Puginier C."/>
            <person name="Libourel C."/>
            <person name="Otte J."/>
            <person name="Skaloud P."/>
            <person name="Haon M."/>
            <person name="Grisel S."/>
            <person name="Petersen M."/>
            <person name="Berrin J.G."/>
            <person name="Delaux P.M."/>
            <person name="Dal Grande F."/>
            <person name="Keller J."/>
        </authorList>
    </citation>
    <scope>NUCLEOTIDE SEQUENCE [LARGE SCALE GENOMIC DNA]</scope>
    <source>
        <strain evidence="6 7">SAG 2043</strain>
    </source>
</reference>
<proteinExistence type="predicted"/>
<organism evidence="6 7">
    <name type="scientific">[Myrmecia] bisecta</name>
    <dbReference type="NCBI Taxonomy" id="41462"/>
    <lineage>
        <taxon>Eukaryota</taxon>
        <taxon>Viridiplantae</taxon>
        <taxon>Chlorophyta</taxon>
        <taxon>core chlorophytes</taxon>
        <taxon>Trebouxiophyceae</taxon>
        <taxon>Trebouxiales</taxon>
        <taxon>Trebouxiaceae</taxon>
        <taxon>Myrmecia</taxon>
    </lineage>
</organism>
<evidence type="ECO:0000259" key="5">
    <source>
        <dbReference type="PROSITE" id="PS50865"/>
    </source>
</evidence>
<dbReference type="AlphaFoldDB" id="A0AAW1Q4U4"/>
<dbReference type="Gene3D" id="6.10.140.2220">
    <property type="match status" value="1"/>
</dbReference>
<dbReference type="SUPFAM" id="SSF144232">
    <property type="entry name" value="HIT/MYND zinc finger-like"/>
    <property type="match status" value="1"/>
</dbReference>
<evidence type="ECO:0000313" key="7">
    <source>
        <dbReference type="Proteomes" id="UP001489004"/>
    </source>
</evidence>
<gene>
    <name evidence="6" type="ORF">WJX72_002074</name>
</gene>
<feature type="domain" description="MYND-type" evidence="5">
    <location>
        <begin position="668"/>
        <end position="705"/>
    </location>
</feature>
<evidence type="ECO:0000256" key="4">
    <source>
        <dbReference type="PROSITE-ProRule" id="PRU00134"/>
    </source>
</evidence>